<reference evidence="1 2" key="1">
    <citation type="journal article" date="2019" name="Mol. Ecol. Resour.">
        <title>Improving Illumina assemblies with Hi-C and long reads: an example with the North African dromedary.</title>
        <authorList>
            <person name="Elbers J.P."/>
            <person name="Rogers M.F."/>
            <person name="Perelman P.L."/>
            <person name="Proskuryakova A.A."/>
            <person name="Serdyukova N.A."/>
            <person name="Johnson W.E."/>
            <person name="Horin P."/>
            <person name="Corander J."/>
            <person name="Murphy D."/>
            <person name="Burger P.A."/>
        </authorList>
    </citation>
    <scope>NUCLEOTIDE SEQUENCE [LARGE SCALE GENOMIC DNA]</scope>
    <source>
        <strain evidence="1">Drom800</strain>
        <tissue evidence="1">Blood</tissue>
    </source>
</reference>
<name>A0A5N4EER9_CAMDR</name>
<dbReference type="EMBL" id="JWIN03000002">
    <property type="protein sequence ID" value="KAB1281998.1"/>
    <property type="molecule type" value="Genomic_DNA"/>
</dbReference>
<dbReference type="AlphaFoldDB" id="A0A5N4EER9"/>
<protein>
    <submittedName>
        <fullName evidence="1">Uncharacterized protein</fullName>
    </submittedName>
</protein>
<evidence type="ECO:0000313" key="1">
    <source>
        <dbReference type="EMBL" id="KAB1281998.1"/>
    </source>
</evidence>
<proteinExistence type="predicted"/>
<accession>A0A5N4EER9</accession>
<organism evidence="1 2">
    <name type="scientific">Camelus dromedarius</name>
    <name type="common">Dromedary</name>
    <name type="synonym">Arabian camel</name>
    <dbReference type="NCBI Taxonomy" id="9838"/>
    <lineage>
        <taxon>Eukaryota</taxon>
        <taxon>Metazoa</taxon>
        <taxon>Chordata</taxon>
        <taxon>Craniata</taxon>
        <taxon>Vertebrata</taxon>
        <taxon>Euteleostomi</taxon>
        <taxon>Mammalia</taxon>
        <taxon>Eutheria</taxon>
        <taxon>Laurasiatheria</taxon>
        <taxon>Artiodactyla</taxon>
        <taxon>Tylopoda</taxon>
        <taxon>Camelidae</taxon>
        <taxon>Camelus</taxon>
    </lineage>
</organism>
<keyword evidence="2" id="KW-1185">Reference proteome</keyword>
<comment type="caution">
    <text evidence="1">The sequence shown here is derived from an EMBL/GenBank/DDBJ whole genome shotgun (WGS) entry which is preliminary data.</text>
</comment>
<dbReference type="Proteomes" id="UP000299084">
    <property type="component" value="Unassembled WGS sequence"/>
</dbReference>
<sequence length="41" mass="4642">MSYAYLHPPMCPTQSHYLTSYPCHFPLCHQSTPPHTPAVTV</sequence>
<gene>
    <name evidence="1" type="ORF">Cadr_000001642</name>
</gene>
<evidence type="ECO:0000313" key="2">
    <source>
        <dbReference type="Proteomes" id="UP000299084"/>
    </source>
</evidence>